<dbReference type="RefSeq" id="WP_254577036.1">
    <property type="nucleotide sequence ID" value="NZ_CP100595.1"/>
</dbReference>
<dbReference type="Pfam" id="PF00034">
    <property type="entry name" value="Cytochrom_C"/>
    <property type="match status" value="1"/>
</dbReference>
<name>A0ABY5E3X3_9BACT</name>
<sequence length="218" mass="25003">MRLLKPLTLTLLTSTALFAQTTMCFKENHNSMSTIEKTKLDGGECKSIYNIKDMKENGWTVDDIKITTTNEGKYNFIYIFKDSKSSSNFVTTNSNLSSEELEARIVKRLEAKKEQEKKEQEIERKIKAKEEGKKLYVNKCQSCHGQKGELNAMNASRPLNTLSYEEMQIAINAYISYDRDNDDERYGNGRAIIMQPYAASTTEEDLKNISNYLKSINK</sequence>
<evidence type="ECO:0000256" key="2">
    <source>
        <dbReference type="ARBA" id="ARBA00022723"/>
    </source>
</evidence>
<feature type="chain" id="PRO_5047429717" evidence="6">
    <location>
        <begin position="20"/>
        <end position="218"/>
    </location>
</feature>
<keyword evidence="2 4" id="KW-0479">Metal-binding</keyword>
<evidence type="ECO:0000313" key="8">
    <source>
        <dbReference type="EMBL" id="UTJ06857.1"/>
    </source>
</evidence>
<dbReference type="InterPro" id="IPR036909">
    <property type="entry name" value="Cyt_c-like_dom_sf"/>
</dbReference>
<dbReference type="InterPro" id="IPR009056">
    <property type="entry name" value="Cyt_c-like_dom"/>
</dbReference>
<gene>
    <name evidence="8" type="ORF">NJU99_01855</name>
</gene>
<dbReference type="SUPFAM" id="SSF46626">
    <property type="entry name" value="Cytochrome c"/>
    <property type="match status" value="1"/>
</dbReference>
<evidence type="ECO:0000256" key="1">
    <source>
        <dbReference type="ARBA" id="ARBA00022617"/>
    </source>
</evidence>
<evidence type="ECO:0000256" key="3">
    <source>
        <dbReference type="ARBA" id="ARBA00023004"/>
    </source>
</evidence>
<keyword evidence="5" id="KW-0175">Coiled coil</keyword>
<keyword evidence="3 4" id="KW-0408">Iron</keyword>
<evidence type="ECO:0000259" key="7">
    <source>
        <dbReference type="PROSITE" id="PS51007"/>
    </source>
</evidence>
<feature type="signal peptide" evidence="6">
    <location>
        <begin position="1"/>
        <end position="19"/>
    </location>
</feature>
<reference evidence="8" key="1">
    <citation type="submission" date="2022-07" db="EMBL/GenBank/DDBJ databases">
        <title>Arcobacter roscoffensis sp. nov., a marine bacterium isolated from coastal seawater collected from Roscoff, France.</title>
        <authorList>
            <person name="Pascual J."/>
            <person name="Lepeaux C."/>
            <person name="Methner A."/>
            <person name="Overmann J."/>
        </authorList>
    </citation>
    <scope>NUCLEOTIDE SEQUENCE</scope>
    <source>
        <strain evidence="8">ARW1-2F2</strain>
    </source>
</reference>
<evidence type="ECO:0000256" key="4">
    <source>
        <dbReference type="PROSITE-ProRule" id="PRU00433"/>
    </source>
</evidence>
<keyword evidence="1 4" id="KW-0349">Heme</keyword>
<evidence type="ECO:0000256" key="5">
    <source>
        <dbReference type="SAM" id="Coils"/>
    </source>
</evidence>
<evidence type="ECO:0000313" key="9">
    <source>
        <dbReference type="Proteomes" id="UP001060012"/>
    </source>
</evidence>
<proteinExistence type="predicted"/>
<keyword evidence="6" id="KW-0732">Signal</keyword>
<dbReference type="EMBL" id="CP100595">
    <property type="protein sequence ID" value="UTJ06857.1"/>
    <property type="molecule type" value="Genomic_DNA"/>
</dbReference>
<feature type="domain" description="Cytochrome c" evidence="7">
    <location>
        <begin position="127"/>
        <end position="217"/>
    </location>
</feature>
<protein>
    <submittedName>
        <fullName evidence="8">Cytochrome c</fullName>
    </submittedName>
</protein>
<accession>A0ABY5E3X3</accession>
<keyword evidence="9" id="KW-1185">Reference proteome</keyword>
<dbReference type="Gene3D" id="1.10.760.10">
    <property type="entry name" value="Cytochrome c-like domain"/>
    <property type="match status" value="1"/>
</dbReference>
<dbReference type="PROSITE" id="PS51007">
    <property type="entry name" value="CYTC"/>
    <property type="match status" value="1"/>
</dbReference>
<organism evidence="8 9">
    <name type="scientific">Arcobacter roscoffensis</name>
    <dbReference type="NCBI Taxonomy" id="2961520"/>
    <lineage>
        <taxon>Bacteria</taxon>
        <taxon>Pseudomonadati</taxon>
        <taxon>Campylobacterota</taxon>
        <taxon>Epsilonproteobacteria</taxon>
        <taxon>Campylobacterales</taxon>
        <taxon>Arcobacteraceae</taxon>
        <taxon>Arcobacter</taxon>
    </lineage>
</organism>
<dbReference type="Proteomes" id="UP001060012">
    <property type="component" value="Chromosome"/>
</dbReference>
<evidence type="ECO:0000256" key="6">
    <source>
        <dbReference type="SAM" id="SignalP"/>
    </source>
</evidence>
<feature type="coiled-coil region" evidence="5">
    <location>
        <begin position="98"/>
        <end position="132"/>
    </location>
</feature>